<dbReference type="EMBL" id="JNVM01000051">
    <property type="protein sequence ID" value="KEQ21927.1"/>
    <property type="molecule type" value="Genomic_DNA"/>
</dbReference>
<dbReference type="PANTHER" id="PTHR30290:SF10">
    <property type="entry name" value="PERIPLASMIC OLIGOPEPTIDE-BINDING PROTEIN-RELATED"/>
    <property type="match status" value="1"/>
</dbReference>
<keyword evidence="5" id="KW-0653">Protein transport</keyword>
<proteinExistence type="inferred from homology"/>
<protein>
    <submittedName>
        <fullName evidence="9">Peptide ABC transporter substrate-binding protein</fullName>
    </submittedName>
</protein>
<dbReference type="InterPro" id="IPR039424">
    <property type="entry name" value="SBP_5"/>
</dbReference>
<dbReference type="FunFam" id="3.90.76.10:FF:000001">
    <property type="entry name" value="Oligopeptide ABC transporter substrate-binding protein"/>
    <property type="match status" value="1"/>
</dbReference>
<comment type="similarity">
    <text evidence="2">Belongs to the bacterial solute-binding protein 5 family.</text>
</comment>
<evidence type="ECO:0000256" key="6">
    <source>
        <dbReference type="SAM" id="MobiDB-lite"/>
    </source>
</evidence>
<keyword evidence="5" id="KW-0571">Peptide transport</keyword>
<comment type="caution">
    <text evidence="9">The sequence shown here is derived from an EMBL/GenBank/DDBJ whole genome shotgun (WGS) entry which is preliminary data.</text>
</comment>
<evidence type="ECO:0000256" key="7">
    <source>
        <dbReference type="SAM" id="SignalP"/>
    </source>
</evidence>
<dbReference type="PROSITE" id="PS51257">
    <property type="entry name" value="PROKAR_LIPOPROTEIN"/>
    <property type="match status" value="1"/>
</dbReference>
<dbReference type="OrthoDB" id="9801912at2"/>
<dbReference type="SUPFAM" id="SSF53850">
    <property type="entry name" value="Periplasmic binding protein-like II"/>
    <property type="match status" value="1"/>
</dbReference>
<keyword evidence="3" id="KW-0813">Transport</keyword>
<sequence length="557" mass="61709">MKIRKWLATTVILTVVGATAAGCTGGNTGTNTGTGTEGGDKSAAPKQEITLNFRTEPGAMDVSKSTQVAAFTVMNAVSEGLYRLNKDGKAEPGLAKDMPKISADGKTYTIQLKDNLVYSDGQPVKAEDFVYSYQRTLDPSTKALYAFMVAWVKGGADVQKAKTPEELEAAKKALGVKALDDKTVEITLERPIPFFTEQLSFLQFFPQRKDIVEKYGDKNGGDADSAIGTGPFKLAQWDHEQQLVLVKNDKYWDKDKVKLEKITLNIVKDENTGLNLFQTGATQLQNITRESINQWEGKPEFVLQPELSSWYIKLSQDNVPAFKNKKVRQALALSIDSKAFIETVTGKGPVPATGFVPNGTSDGNGAEFRKKAGDLRPKYDPAKAKQLLQEGLKELGVTQLPKFKLQADDNGVGPKSVEFILAQWKQNLGIDAIGEPVPHKLRVDNENNHKHEASLSGWSADYNDPMTFLEMFVTGNEFNDAGWSNAEYDKLIKGAQVEMDKAKRSQLMVDGEKILMEEMPLIPNYFRSLSWLKDPKLQGVVFPPYALEYELKWAYVK</sequence>
<dbReference type="GO" id="GO:0043190">
    <property type="term" value="C:ATP-binding cassette (ABC) transporter complex"/>
    <property type="evidence" value="ECO:0007669"/>
    <property type="project" value="InterPro"/>
</dbReference>
<comment type="subcellular location">
    <subcellularLocation>
        <location evidence="1">Cell envelope</location>
    </subcellularLocation>
</comment>
<evidence type="ECO:0000313" key="10">
    <source>
        <dbReference type="Proteomes" id="UP000028123"/>
    </source>
</evidence>
<dbReference type="InterPro" id="IPR030678">
    <property type="entry name" value="Peptide/Ni-bd"/>
</dbReference>
<accession>A0A081NU04</accession>
<dbReference type="Pfam" id="PF00496">
    <property type="entry name" value="SBP_bac_5"/>
    <property type="match status" value="1"/>
</dbReference>
<evidence type="ECO:0000256" key="3">
    <source>
        <dbReference type="ARBA" id="ARBA00022448"/>
    </source>
</evidence>
<name>A0A081NU04_9BACL</name>
<dbReference type="Gene3D" id="3.90.76.10">
    <property type="entry name" value="Dipeptide-binding Protein, Domain 1"/>
    <property type="match status" value="1"/>
</dbReference>
<dbReference type="PIRSF" id="PIRSF002741">
    <property type="entry name" value="MppA"/>
    <property type="match status" value="1"/>
</dbReference>
<keyword evidence="10" id="KW-1185">Reference proteome</keyword>
<dbReference type="GO" id="GO:0030288">
    <property type="term" value="C:outer membrane-bounded periplasmic space"/>
    <property type="evidence" value="ECO:0007669"/>
    <property type="project" value="UniProtKB-ARBA"/>
</dbReference>
<evidence type="ECO:0000256" key="1">
    <source>
        <dbReference type="ARBA" id="ARBA00004196"/>
    </source>
</evidence>
<dbReference type="AlphaFoldDB" id="A0A081NU04"/>
<dbReference type="FunFam" id="3.10.105.10:FF:000001">
    <property type="entry name" value="Oligopeptide ABC transporter, oligopeptide-binding protein"/>
    <property type="match status" value="1"/>
</dbReference>
<feature type="domain" description="Solute-binding protein family 5" evidence="8">
    <location>
        <begin position="90"/>
        <end position="479"/>
    </location>
</feature>
<dbReference type="InterPro" id="IPR000914">
    <property type="entry name" value="SBP_5_dom"/>
</dbReference>
<evidence type="ECO:0000259" key="8">
    <source>
        <dbReference type="Pfam" id="PF00496"/>
    </source>
</evidence>
<dbReference type="PANTHER" id="PTHR30290">
    <property type="entry name" value="PERIPLASMIC BINDING COMPONENT OF ABC TRANSPORTER"/>
    <property type="match status" value="1"/>
</dbReference>
<dbReference type="GO" id="GO:0015833">
    <property type="term" value="P:peptide transport"/>
    <property type="evidence" value="ECO:0007669"/>
    <property type="project" value="UniProtKB-KW"/>
</dbReference>
<keyword evidence="4 7" id="KW-0732">Signal</keyword>
<dbReference type="eggNOG" id="COG4166">
    <property type="taxonomic scope" value="Bacteria"/>
</dbReference>
<evidence type="ECO:0000313" key="9">
    <source>
        <dbReference type="EMBL" id="KEQ21927.1"/>
    </source>
</evidence>
<feature type="region of interest" description="Disordered" evidence="6">
    <location>
        <begin position="24"/>
        <end position="43"/>
    </location>
</feature>
<dbReference type="CDD" id="cd08504">
    <property type="entry name" value="PBP2_OppA"/>
    <property type="match status" value="1"/>
</dbReference>
<dbReference type="GO" id="GO:1904680">
    <property type="term" value="F:peptide transmembrane transporter activity"/>
    <property type="evidence" value="ECO:0007669"/>
    <property type="project" value="TreeGrafter"/>
</dbReference>
<dbReference type="RefSeq" id="WP_036692952.1">
    <property type="nucleotide sequence ID" value="NZ_FYEP01000030.1"/>
</dbReference>
<dbReference type="Gene3D" id="3.40.190.10">
    <property type="entry name" value="Periplasmic binding protein-like II"/>
    <property type="match status" value="1"/>
</dbReference>
<evidence type="ECO:0000256" key="4">
    <source>
        <dbReference type="ARBA" id="ARBA00022729"/>
    </source>
</evidence>
<evidence type="ECO:0000256" key="5">
    <source>
        <dbReference type="ARBA" id="ARBA00022856"/>
    </source>
</evidence>
<organism evidence="9 10">
    <name type="scientific">Paenibacillus tyrfis</name>
    <dbReference type="NCBI Taxonomy" id="1501230"/>
    <lineage>
        <taxon>Bacteria</taxon>
        <taxon>Bacillati</taxon>
        <taxon>Bacillota</taxon>
        <taxon>Bacilli</taxon>
        <taxon>Bacillales</taxon>
        <taxon>Paenibacillaceae</taxon>
        <taxon>Paenibacillus</taxon>
    </lineage>
</organism>
<dbReference type="Gene3D" id="3.10.105.10">
    <property type="entry name" value="Dipeptide-binding Protein, Domain 3"/>
    <property type="match status" value="1"/>
</dbReference>
<gene>
    <name evidence="9" type="ORF">ET33_30110</name>
</gene>
<feature type="signal peptide" evidence="7">
    <location>
        <begin position="1"/>
        <end position="20"/>
    </location>
</feature>
<dbReference type="Proteomes" id="UP000028123">
    <property type="component" value="Unassembled WGS sequence"/>
</dbReference>
<reference evidence="9 10" key="1">
    <citation type="submission" date="2014-06" db="EMBL/GenBank/DDBJ databases">
        <title>Draft genome sequence of Paenibacillus sp. MSt1.</title>
        <authorList>
            <person name="Aw Y.K."/>
            <person name="Ong K.S."/>
            <person name="Gan H.M."/>
            <person name="Lee S.M."/>
        </authorList>
    </citation>
    <scope>NUCLEOTIDE SEQUENCE [LARGE SCALE GENOMIC DNA]</scope>
    <source>
        <strain evidence="9 10">MSt1</strain>
    </source>
</reference>
<feature type="chain" id="PRO_5001761041" evidence="7">
    <location>
        <begin position="21"/>
        <end position="557"/>
    </location>
</feature>
<evidence type="ECO:0000256" key="2">
    <source>
        <dbReference type="ARBA" id="ARBA00005695"/>
    </source>
</evidence>